<dbReference type="AlphaFoldDB" id="A0A917M0H6"/>
<name>A0A917M0H6_9BACT</name>
<accession>A0A917M0H6</accession>
<reference evidence="4" key="1">
    <citation type="journal article" date="2014" name="Int. J. Syst. Evol. Microbiol.">
        <title>Complete genome sequence of Corynebacterium casei LMG S-19264T (=DSM 44701T), isolated from a smear-ripened cheese.</title>
        <authorList>
            <consortium name="US DOE Joint Genome Institute (JGI-PGF)"/>
            <person name="Walter F."/>
            <person name="Albersmeier A."/>
            <person name="Kalinowski J."/>
            <person name="Ruckert C."/>
        </authorList>
    </citation>
    <scope>NUCLEOTIDE SEQUENCE</scope>
    <source>
        <strain evidence="4">CGMCC 1.12997</strain>
    </source>
</reference>
<dbReference type="EMBL" id="BMGT01000001">
    <property type="protein sequence ID" value="GGG69942.1"/>
    <property type="molecule type" value="Genomic_DNA"/>
</dbReference>
<evidence type="ECO:0000259" key="3">
    <source>
        <dbReference type="PROSITE" id="PS51677"/>
    </source>
</evidence>
<dbReference type="GO" id="GO:0005975">
    <property type="term" value="P:carbohydrate metabolic process"/>
    <property type="evidence" value="ECO:0007669"/>
    <property type="project" value="InterPro"/>
</dbReference>
<evidence type="ECO:0000256" key="1">
    <source>
        <dbReference type="ARBA" id="ARBA00004613"/>
    </source>
</evidence>
<gene>
    <name evidence="4" type="ORF">GCM10011585_10070</name>
</gene>
<keyword evidence="5" id="KW-1185">Reference proteome</keyword>
<keyword evidence="4" id="KW-0808">Transferase</keyword>
<dbReference type="InterPro" id="IPR051398">
    <property type="entry name" value="Polysacch_Deacetylase"/>
</dbReference>
<dbReference type="PANTHER" id="PTHR34216:SF3">
    <property type="entry name" value="POLY-BETA-1,6-N-ACETYL-D-GLUCOSAMINE N-DEACETYLASE"/>
    <property type="match status" value="1"/>
</dbReference>
<evidence type="ECO:0000256" key="2">
    <source>
        <dbReference type="ARBA" id="ARBA00022729"/>
    </source>
</evidence>
<evidence type="ECO:0000313" key="4">
    <source>
        <dbReference type="EMBL" id="GGG69942.1"/>
    </source>
</evidence>
<comment type="caution">
    <text evidence="4">The sequence shown here is derived from an EMBL/GenBank/DDBJ whole genome shotgun (WGS) entry which is preliminary data.</text>
</comment>
<dbReference type="Pfam" id="PF01522">
    <property type="entry name" value="Polysacc_deac_1"/>
    <property type="match status" value="1"/>
</dbReference>
<dbReference type="InterPro" id="IPR002509">
    <property type="entry name" value="NODB_dom"/>
</dbReference>
<evidence type="ECO:0000313" key="5">
    <source>
        <dbReference type="Proteomes" id="UP000647241"/>
    </source>
</evidence>
<dbReference type="RefSeq" id="WP_188553007.1">
    <property type="nucleotide sequence ID" value="NZ_BMGT01000001.1"/>
</dbReference>
<feature type="domain" description="NodB homology" evidence="3">
    <location>
        <begin position="45"/>
        <end position="252"/>
    </location>
</feature>
<comment type="subcellular location">
    <subcellularLocation>
        <location evidence="1">Secreted</location>
    </subcellularLocation>
</comment>
<dbReference type="GO" id="GO:0005576">
    <property type="term" value="C:extracellular region"/>
    <property type="evidence" value="ECO:0007669"/>
    <property type="project" value="UniProtKB-SubCell"/>
</dbReference>
<dbReference type="InterPro" id="IPR011330">
    <property type="entry name" value="Glyco_hydro/deAcase_b/a-brl"/>
</dbReference>
<dbReference type="GO" id="GO:0016740">
    <property type="term" value="F:transferase activity"/>
    <property type="evidence" value="ECO:0007669"/>
    <property type="project" value="UniProtKB-KW"/>
</dbReference>
<dbReference type="Gene3D" id="3.20.20.370">
    <property type="entry name" value="Glycoside hydrolase/deacetylase"/>
    <property type="match status" value="1"/>
</dbReference>
<keyword evidence="2" id="KW-0732">Signal</keyword>
<sequence length="252" mass="28925">MRSLHFLYHEIRPTQTEYSYVIDVEDFKKHIDLMVAMRARNDLELYPCVTFDDGHISNFEYALPILQERGIEAHFFITAGWTGNKPGYMSWQELRSLHASGQAIGAHGWSHTLLTHCNAKELHAELNNSRMILEDKLGAPVTAMSLPGGRYNRRVLTACEEAGYKQIYTSIPRSEPERHGLTIGRLNIRKDMKLAWIEDLFNPSKSALPRLERLYQVKAAAQALMGDRMYEKLWAILNREEPDAHAAEATRE</sequence>
<dbReference type="PANTHER" id="PTHR34216">
    <property type="match status" value="1"/>
</dbReference>
<organism evidence="4 5">
    <name type="scientific">Edaphobacter dinghuensis</name>
    <dbReference type="NCBI Taxonomy" id="1560005"/>
    <lineage>
        <taxon>Bacteria</taxon>
        <taxon>Pseudomonadati</taxon>
        <taxon>Acidobacteriota</taxon>
        <taxon>Terriglobia</taxon>
        <taxon>Terriglobales</taxon>
        <taxon>Acidobacteriaceae</taxon>
        <taxon>Edaphobacter</taxon>
    </lineage>
</organism>
<protein>
    <submittedName>
        <fullName evidence="4">Glycosyl transferase</fullName>
    </submittedName>
</protein>
<dbReference type="SUPFAM" id="SSF88713">
    <property type="entry name" value="Glycoside hydrolase/deacetylase"/>
    <property type="match status" value="1"/>
</dbReference>
<proteinExistence type="predicted"/>
<dbReference type="CDD" id="cd10918">
    <property type="entry name" value="CE4_NodB_like_5s_6s"/>
    <property type="match status" value="1"/>
</dbReference>
<reference evidence="4" key="2">
    <citation type="submission" date="2020-09" db="EMBL/GenBank/DDBJ databases">
        <authorList>
            <person name="Sun Q."/>
            <person name="Zhou Y."/>
        </authorList>
    </citation>
    <scope>NUCLEOTIDE SEQUENCE</scope>
    <source>
        <strain evidence="4">CGMCC 1.12997</strain>
    </source>
</reference>
<dbReference type="PROSITE" id="PS51677">
    <property type="entry name" value="NODB"/>
    <property type="match status" value="1"/>
</dbReference>
<dbReference type="Proteomes" id="UP000647241">
    <property type="component" value="Unassembled WGS sequence"/>
</dbReference>
<dbReference type="GO" id="GO:0016810">
    <property type="term" value="F:hydrolase activity, acting on carbon-nitrogen (but not peptide) bonds"/>
    <property type="evidence" value="ECO:0007669"/>
    <property type="project" value="InterPro"/>
</dbReference>